<evidence type="ECO:0000313" key="3">
    <source>
        <dbReference type="Proteomes" id="UP000252004"/>
    </source>
</evidence>
<dbReference type="KEGG" id="sgz:C0216_14600"/>
<dbReference type="RefSeq" id="WP_114055716.1">
    <property type="nucleotide sequence ID" value="NZ_CP030862.1"/>
</dbReference>
<dbReference type="GO" id="GO:0032259">
    <property type="term" value="P:methylation"/>
    <property type="evidence" value="ECO:0007669"/>
    <property type="project" value="UniProtKB-KW"/>
</dbReference>
<dbReference type="CDD" id="cd02440">
    <property type="entry name" value="AdoMet_MTases"/>
    <property type="match status" value="1"/>
</dbReference>
<organism evidence="2 3">
    <name type="scientific">Streptomyces globosus</name>
    <dbReference type="NCBI Taxonomy" id="68209"/>
    <lineage>
        <taxon>Bacteria</taxon>
        <taxon>Bacillati</taxon>
        <taxon>Actinomycetota</taxon>
        <taxon>Actinomycetes</taxon>
        <taxon>Kitasatosporales</taxon>
        <taxon>Streptomycetaceae</taxon>
        <taxon>Streptomyces</taxon>
    </lineage>
</organism>
<dbReference type="InterPro" id="IPR052356">
    <property type="entry name" value="Thiol_S-MT"/>
</dbReference>
<dbReference type="Proteomes" id="UP000252004">
    <property type="component" value="Chromosome"/>
</dbReference>
<keyword evidence="2" id="KW-0489">Methyltransferase</keyword>
<dbReference type="InterPro" id="IPR029063">
    <property type="entry name" value="SAM-dependent_MTases_sf"/>
</dbReference>
<evidence type="ECO:0000259" key="1">
    <source>
        <dbReference type="Pfam" id="PF08241"/>
    </source>
</evidence>
<evidence type="ECO:0000313" key="2">
    <source>
        <dbReference type="EMBL" id="AXE24527.1"/>
    </source>
</evidence>
<dbReference type="PANTHER" id="PTHR45036">
    <property type="entry name" value="METHYLTRANSFERASE LIKE 7B"/>
    <property type="match status" value="1"/>
</dbReference>
<keyword evidence="3" id="KW-1185">Reference proteome</keyword>
<gene>
    <name evidence="2" type="ORF">C0216_14600</name>
</gene>
<protein>
    <submittedName>
        <fullName evidence="2">SAM-dependent methyltransferase</fullName>
    </submittedName>
</protein>
<dbReference type="Gene3D" id="3.40.50.150">
    <property type="entry name" value="Vaccinia Virus protein VP39"/>
    <property type="match status" value="1"/>
</dbReference>
<dbReference type="AlphaFoldDB" id="A0A344U0V6"/>
<keyword evidence="2" id="KW-0808">Transferase</keyword>
<accession>A0A344U0V6</accession>
<feature type="domain" description="Methyltransferase type 11" evidence="1">
    <location>
        <begin position="38"/>
        <end position="132"/>
    </location>
</feature>
<proteinExistence type="predicted"/>
<dbReference type="PANTHER" id="PTHR45036:SF1">
    <property type="entry name" value="METHYLTRANSFERASE LIKE 7A"/>
    <property type="match status" value="1"/>
</dbReference>
<dbReference type="SUPFAM" id="SSF53335">
    <property type="entry name" value="S-adenosyl-L-methionine-dependent methyltransferases"/>
    <property type="match status" value="1"/>
</dbReference>
<sequence>MGFYTGHVLPRIVNAACGAKASRPLRARVCAGLTGRVLEIGFGSGLNVPFYPPSVTEVAAVEPSDTAWRLARKRVGNSRVPVRRAGLDGQSLPFDDGTFDSALSTWTLCTIPDADAALREVLRVLKPGGTLHFLEHGLAPAADEHVRRRQRRLDPLQQRLFGGCHLTRRPAEMVGAAGFALGPVDVFYEESAPKFLAADSLGTATAPTA</sequence>
<name>A0A344U0V6_9ACTN</name>
<reference evidence="2 3" key="1">
    <citation type="submission" date="2018-01" db="EMBL/GenBank/DDBJ databases">
        <title>Draft genome Sequence of streptomyces globosus LZH-48.</title>
        <authorList>
            <person name="Ran K."/>
            <person name="Li Z."/>
            <person name="Wei S."/>
            <person name="Dong R."/>
        </authorList>
    </citation>
    <scope>NUCLEOTIDE SEQUENCE [LARGE SCALE GENOMIC DNA]</scope>
    <source>
        <strain evidence="2 3">LZH-48</strain>
    </source>
</reference>
<dbReference type="OrthoDB" id="65624at2"/>
<dbReference type="EMBL" id="CP030862">
    <property type="protein sequence ID" value="AXE24527.1"/>
    <property type="molecule type" value="Genomic_DNA"/>
</dbReference>
<dbReference type="GO" id="GO:0008757">
    <property type="term" value="F:S-adenosylmethionine-dependent methyltransferase activity"/>
    <property type="evidence" value="ECO:0007669"/>
    <property type="project" value="InterPro"/>
</dbReference>
<dbReference type="Pfam" id="PF08241">
    <property type="entry name" value="Methyltransf_11"/>
    <property type="match status" value="1"/>
</dbReference>
<dbReference type="InterPro" id="IPR013216">
    <property type="entry name" value="Methyltransf_11"/>
</dbReference>